<comment type="caution">
    <text evidence="2">The sequence shown here is derived from an EMBL/GenBank/DDBJ whole genome shotgun (WGS) entry which is preliminary data.</text>
</comment>
<evidence type="ECO:0000313" key="3">
    <source>
        <dbReference type="Proteomes" id="UP000427842"/>
    </source>
</evidence>
<protein>
    <recommendedName>
        <fullName evidence="4">Glycosyltransferase</fullName>
    </recommendedName>
</protein>
<evidence type="ECO:0008006" key="4">
    <source>
        <dbReference type="Google" id="ProtNLM"/>
    </source>
</evidence>
<accession>A0ABQ6VUV2</accession>
<dbReference type="Gene3D" id="3.90.550.20">
    <property type="match status" value="1"/>
</dbReference>
<organism evidence="2 3">
    <name type="scientific">Komagataeibacter medellinensis</name>
    <dbReference type="NCBI Taxonomy" id="1177712"/>
    <lineage>
        <taxon>Bacteria</taxon>
        <taxon>Pseudomonadati</taxon>
        <taxon>Pseudomonadota</taxon>
        <taxon>Alphaproteobacteria</taxon>
        <taxon>Acetobacterales</taxon>
        <taxon>Acetobacteraceae</taxon>
        <taxon>Komagataeibacter</taxon>
    </lineage>
</organism>
<evidence type="ECO:0000313" key="2">
    <source>
        <dbReference type="EMBL" id="KAB8123948.1"/>
    </source>
</evidence>
<dbReference type="PANTHER" id="PTHR32385">
    <property type="entry name" value="MANNOSYL PHOSPHORYLINOSITOL CERAMIDE SYNTHASE"/>
    <property type="match status" value="1"/>
</dbReference>
<dbReference type="SUPFAM" id="SSF53448">
    <property type="entry name" value="Nucleotide-diphospho-sugar transferases"/>
    <property type="match status" value="1"/>
</dbReference>
<dbReference type="RefSeq" id="WP_153469357.1">
    <property type="nucleotide sequence ID" value="NZ_QYAZ01000001.1"/>
</dbReference>
<dbReference type="Pfam" id="PF04488">
    <property type="entry name" value="Gly_transf_sug"/>
    <property type="match status" value="1"/>
</dbReference>
<dbReference type="InterPro" id="IPR029044">
    <property type="entry name" value="Nucleotide-diphossugar_trans"/>
</dbReference>
<dbReference type="InterPro" id="IPR051706">
    <property type="entry name" value="Glycosyltransferase_domain"/>
</dbReference>
<dbReference type="InterPro" id="IPR007577">
    <property type="entry name" value="GlycoTrfase_DXD_sugar-bd_CS"/>
</dbReference>
<keyword evidence="3" id="KW-1185">Reference proteome</keyword>
<dbReference type="Proteomes" id="UP000427842">
    <property type="component" value="Unassembled WGS sequence"/>
</dbReference>
<gene>
    <name evidence="2" type="ORF">D3W54_06740</name>
</gene>
<evidence type="ECO:0000256" key="1">
    <source>
        <dbReference type="ARBA" id="ARBA00022679"/>
    </source>
</evidence>
<reference evidence="2 3" key="1">
    <citation type="submission" date="2018-09" db="EMBL/GenBank/DDBJ databases">
        <title>Genome sequence and characterization of the bcs clusters for the production of nanocellulose from the low pH resistant strain Komagataeibacter medellinensis ID13488.</title>
        <authorList>
            <person name="Hernandez-Arriaga A.M."/>
            <person name="Del Cerro C."/>
            <person name="Urbina L."/>
            <person name="Eceiza A."/>
            <person name="Retegi A."/>
            <person name="Prieto M.A."/>
        </authorList>
    </citation>
    <scope>NUCLEOTIDE SEQUENCE [LARGE SCALE GENOMIC DNA]</scope>
    <source>
        <strain evidence="2 3">ID13488</strain>
    </source>
</reference>
<dbReference type="EMBL" id="QYAZ01000001">
    <property type="protein sequence ID" value="KAB8123948.1"/>
    <property type="molecule type" value="Genomic_DNA"/>
</dbReference>
<dbReference type="PANTHER" id="PTHR32385:SF15">
    <property type="entry name" value="INOSITOL PHOSPHOCERAMIDE MANNOSYLTRANSFERASE 1"/>
    <property type="match status" value="1"/>
</dbReference>
<keyword evidence="1" id="KW-0808">Transferase</keyword>
<proteinExistence type="predicted"/>
<sequence>MKFHSIKFIHQIFIDDSFSLPKELPSNIIENRQSALDIYPESRYHLWCGAELRSFIEEKFDRDVLESFDKLKAYAFKCDLARYCLLSYYGGIYFDLSIRMQNFWKIPLHCSVAAFLEQYENMPLWVNTQQSLLWSLPNQREWELVIKYIVQNCKNDFYGPHDHYVTGPALLGRCMAQAIHEQGIQSDANSQYMGEIRHITPENKNKNSVFIAPDRTLVASRNKVKPGSSKELGINKGNSYPNLWRSRKIYGETTSKWFAGGPIIKITDKARQDDQGLHIEKGNKGRVSFGPYIDIIPGKYKLKILCGSNTNLFLSKLEISSEGNKIINKYIKNIKFNEINIYFYIKKELNDVEFRICSSRFSFGIIKNIELIGPI</sequence>
<name>A0ABQ6VUV2_9PROT</name>